<evidence type="ECO:0000256" key="2">
    <source>
        <dbReference type="ARBA" id="ARBA00022552"/>
    </source>
</evidence>
<gene>
    <name evidence="7 10" type="primary">rsmA</name>
    <name evidence="7" type="synonym">ksgA</name>
    <name evidence="10" type="ORF">C7B43_04190</name>
</gene>
<organism evidence="10 11">
    <name type="scientific">Sulfobacillus benefaciens</name>
    <dbReference type="NCBI Taxonomy" id="453960"/>
    <lineage>
        <taxon>Bacteria</taxon>
        <taxon>Bacillati</taxon>
        <taxon>Bacillota</taxon>
        <taxon>Clostridia</taxon>
        <taxon>Eubacteriales</taxon>
        <taxon>Clostridiales Family XVII. Incertae Sedis</taxon>
        <taxon>Sulfobacillus</taxon>
    </lineage>
</organism>
<evidence type="ECO:0000256" key="7">
    <source>
        <dbReference type="HAMAP-Rule" id="MF_00607"/>
    </source>
</evidence>
<feature type="binding site" evidence="7 8">
    <location>
        <position position="15"/>
    </location>
    <ligand>
        <name>S-adenosyl-L-methionine</name>
        <dbReference type="ChEBI" id="CHEBI:59789"/>
    </ligand>
</feature>
<keyword evidence="4 7" id="KW-0808">Transferase</keyword>
<dbReference type="PANTHER" id="PTHR11727:SF7">
    <property type="entry name" value="DIMETHYLADENOSINE TRANSFERASE-RELATED"/>
    <property type="match status" value="1"/>
</dbReference>
<comment type="caution">
    <text evidence="10">The sequence shown here is derived from an EMBL/GenBank/DDBJ whole genome shotgun (WGS) entry which is preliminary data.</text>
</comment>
<dbReference type="Gene3D" id="3.40.50.150">
    <property type="entry name" value="Vaccinia Virus protein VP39"/>
    <property type="match status" value="1"/>
</dbReference>
<dbReference type="InterPro" id="IPR023165">
    <property type="entry name" value="rRNA_Ade_diMease-like_C"/>
</dbReference>
<evidence type="ECO:0000313" key="11">
    <source>
        <dbReference type="Proteomes" id="UP000242699"/>
    </source>
</evidence>
<dbReference type="EC" id="2.1.1.182" evidence="7"/>
<dbReference type="Gene3D" id="1.10.8.100">
    <property type="entry name" value="Ribosomal RNA adenine dimethylase-like, domain 2"/>
    <property type="match status" value="1"/>
</dbReference>
<dbReference type="GO" id="GO:0005829">
    <property type="term" value="C:cytosol"/>
    <property type="evidence" value="ECO:0007669"/>
    <property type="project" value="TreeGrafter"/>
</dbReference>
<feature type="binding site" evidence="7 8">
    <location>
        <position position="88"/>
    </location>
    <ligand>
        <name>S-adenosyl-L-methionine</name>
        <dbReference type="ChEBI" id="CHEBI:59789"/>
    </ligand>
</feature>
<dbReference type="PROSITE" id="PS51689">
    <property type="entry name" value="SAM_RNA_A_N6_MT"/>
    <property type="match status" value="1"/>
</dbReference>
<dbReference type="Pfam" id="PF00398">
    <property type="entry name" value="RrnaAD"/>
    <property type="match status" value="1"/>
</dbReference>
<sequence>MVMARPNKRLGQNFLTGPEVFEKIATAVETTKPAWVLEIGPGPGGLTRTLLERGLEVVAMEIDPTWSNWLSASLLPGYPNVLKIVQGDALRVPWREIASERGGPWTICGNLPYNITSPVLAKLLEDVTSWSAAVLMVQKEVGVRLLAEPGNRETSALSVLLRYVAYVQGLGEVSRDQFYPAPEVDSFVIQLTRIPSPAVPFESFQWVVRAAFLHRRKMIRQSLAQAPGSPWSARKWEGILSEGGIDPLKRAEALSWAEWIQLATLAAKR</sequence>
<dbReference type="NCBIfam" id="TIGR00755">
    <property type="entry name" value="ksgA"/>
    <property type="match status" value="1"/>
</dbReference>
<keyword evidence="1 7" id="KW-0963">Cytoplasm</keyword>
<name>A0A2T2X8N7_9FIRM</name>
<feature type="binding site" evidence="7 8">
    <location>
        <position position="13"/>
    </location>
    <ligand>
        <name>S-adenosyl-L-methionine</name>
        <dbReference type="ChEBI" id="CHEBI:59789"/>
    </ligand>
</feature>
<dbReference type="InterPro" id="IPR011530">
    <property type="entry name" value="rRNA_adenine_dimethylase"/>
</dbReference>
<dbReference type="AlphaFoldDB" id="A0A2T2X8N7"/>
<dbReference type="GO" id="GO:0003723">
    <property type="term" value="F:RNA binding"/>
    <property type="evidence" value="ECO:0007669"/>
    <property type="project" value="UniProtKB-UniRule"/>
</dbReference>
<evidence type="ECO:0000256" key="3">
    <source>
        <dbReference type="ARBA" id="ARBA00022603"/>
    </source>
</evidence>
<comment type="function">
    <text evidence="7">Specifically dimethylates two adjacent adenosines (A1518 and A1519) in the loop of a conserved hairpin near the 3'-end of 16S rRNA in the 30S particle. May play a critical role in biogenesis of 30S subunits.</text>
</comment>
<keyword evidence="3 7" id="KW-0489">Methyltransferase</keyword>
<dbReference type="SMART" id="SM00650">
    <property type="entry name" value="rADc"/>
    <property type="match status" value="1"/>
</dbReference>
<dbReference type="PANTHER" id="PTHR11727">
    <property type="entry name" value="DIMETHYLADENOSINE TRANSFERASE"/>
    <property type="match status" value="1"/>
</dbReference>
<evidence type="ECO:0000256" key="1">
    <source>
        <dbReference type="ARBA" id="ARBA00022490"/>
    </source>
</evidence>
<evidence type="ECO:0000256" key="6">
    <source>
        <dbReference type="ARBA" id="ARBA00022884"/>
    </source>
</evidence>
<evidence type="ECO:0000256" key="5">
    <source>
        <dbReference type="ARBA" id="ARBA00022691"/>
    </source>
</evidence>
<dbReference type="InterPro" id="IPR020596">
    <property type="entry name" value="rRNA_Ade_Mease_Trfase_CS"/>
</dbReference>
<feature type="binding site" evidence="7 8">
    <location>
        <position position="110"/>
    </location>
    <ligand>
        <name>S-adenosyl-L-methionine</name>
        <dbReference type="ChEBI" id="CHEBI:59789"/>
    </ligand>
</feature>
<dbReference type="SUPFAM" id="SSF53335">
    <property type="entry name" value="S-adenosyl-L-methionine-dependent methyltransferases"/>
    <property type="match status" value="1"/>
</dbReference>
<keyword evidence="2 7" id="KW-0698">rRNA processing</keyword>
<dbReference type="GO" id="GO:0052908">
    <property type="term" value="F:16S rRNA (adenine(1518)-N(6)/adenine(1519)-N(6))-dimethyltransferase activity"/>
    <property type="evidence" value="ECO:0007669"/>
    <property type="project" value="UniProtKB-EC"/>
</dbReference>
<dbReference type="PROSITE" id="PS01131">
    <property type="entry name" value="RRNA_A_DIMETH"/>
    <property type="match status" value="1"/>
</dbReference>
<evidence type="ECO:0000259" key="9">
    <source>
        <dbReference type="SMART" id="SM00650"/>
    </source>
</evidence>
<dbReference type="InterPro" id="IPR020598">
    <property type="entry name" value="rRNA_Ade_methylase_Trfase_N"/>
</dbReference>
<dbReference type="EMBL" id="PXYT01000006">
    <property type="protein sequence ID" value="PSR30862.1"/>
    <property type="molecule type" value="Genomic_DNA"/>
</dbReference>
<reference evidence="10 11" key="1">
    <citation type="journal article" date="2014" name="BMC Genomics">
        <title>Comparison of environmental and isolate Sulfobacillus genomes reveals diverse carbon, sulfur, nitrogen, and hydrogen metabolisms.</title>
        <authorList>
            <person name="Justice N.B."/>
            <person name="Norman A."/>
            <person name="Brown C.T."/>
            <person name="Singh A."/>
            <person name="Thomas B.C."/>
            <person name="Banfield J.F."/>
        </authorList>
    </citation>
    <scope>NUCLEOTIDE SEQUENCE [LARGE SCALE GENOMIC DNA]</scope>
    <source>
        <strain evidence="10">AMDSBA1</strain>
    </source>
</reference>
<protein>
    <recommendedName>
        <fullName evidence="7">Ribosomal RNA small subunit methyltransferase A</fullName>
        <ecNumber evidence="7">2.1.1.182</ecNumber>
    </recommendedName>
    <alternativeName>
        <fullName evidence="7">16S rRNA (adenine(1518)-N(6)/adenine(1519)-N(6))-dimethyltransferase</fullName>
    </alternativeName>
    <alternativeName>
        <fullName evidence="7">16S rRNA dimethyladenosine transferase</fullName>
    </alternativeName>
    <alternativeName>
        <fullName evidence="7">16S rRNA dimethylase</fullName>
    </alternativeName>
    <alternativeName>
        <fullName evidence="7">S-adenosylmethionine-6-N', N'-adenosyl(rRNA) dimethyltransferase</fullName>
    </alternativeName>
</protein>
<comment type="similarity">
    <text evidence="7">Belongs to the class I-like SAM-binding methyltransferase superfamily. rRNA adenine N(6)-methyltransferase family. RsmA subfamily.</text>
</comment>
<evidence type="ECO:0000313" key="10">
    <source>
        <dbReference type="EMBL" id="PSR30862.1"/>
    </source>
</evidence>
<comment type="subcellular location">
    <subcellularLocation>
        <location evidence="7">Cytoplasm</location>
    </subcellularLocation>
</comment>
<evidence type="ECO:0000256" key="8">
    <source>
        <dbReference type="PROSITE-ProRule" id="PRU01026"/>
    </source>
</evidence>
<keyword evidence="6 7" id="KW-0694">RNA-binding</keyword>
<feature type="domain" description="Ribosomal RNA adenine methylase transferase N-terminal" evidence="9">
    <location>
        <begin position="20"/>
        <end position="195"/>
    </location>
</feature>
<evidence type="ECO:0000256" key="4">
    <source>
        <dbReference type="ARBA" id="ARBA00022679"/>
    </source>
</evidence>
<accession>A0A2T2X8N7</accession>
<dbReference type="CDD" id="cd02440">
    <property type="entry name" value="AdoMet_MTases"/>
    <property type="match status" value="1"/>
</dbReference>
<proteinExistence type="inferred from homology"/>
<comment type="catalytic activity">
    <reaction evidence="7">
        <text>adenosine(1518)/adenosine(1519) in 16S rRNA + 4 S-adenosyl-L-methionine = N(6)-dimethyladenosine(1518)/N(6)-dimethyladenosine(1519) in 16S rRNA + 4 S-adenosyl-L-homocysteine + 4 H(+)</text>
        <dbReference type="Rhea" id="RHEA:19609"/>
        <dbReference type="Rhea" id="RHEA-COMP:10232"/>
        <dbReference type="Rhea" id="RHEA-COMP:10233"/>
        <dbReference type="ChEBI" id="CHEBI:15378"/>
        <dbReference type="ChEBI" id="CHEBI:57856"/>
        <dbReference type="ChEBI" id="CHEBI:59789"/>
        <dbReference type="ChEBI" id="CHEBI:74411"/>
        <dbReference type="ChEBI" id="CHEBI:74493"/>
        <dbReference type="EC" id="2.1.1.182"/>
    </reaction>
</comment>
<keyword evidence="5 7" id="KW-0949">S-adenosyl-L-methionine</keyword>
<dbReference type="InterPro" id="IPR029063">
    <property type="entry name" value="SAM-dependent_MTases_sf"/>
</dbReference>
<dbReference type="HAMAP" id="MF_00607">
    <property type="entry name" value="16SrRNA_methyltr_A"/>
    <property type="match status" value="1"/>
</dbReference>
<feature type="binding site" evidence="7 8">
    <location>
        <position position="40"/>
    </location>
    <ligand>
        <name>S-adenosyl-L-methionine</name>
        <dbReference type="ChEBI" id="CHEBI:59789"/>
    </ligand>
</feature>
<dbReference type="InterPro" id="IPR001737">
    <property type="entry name" value="KsgA/Erm"/>
</dbReference>
<dbReference type="Proteomes" id="UP000242699">
    <property type="component" value="Unassembled WGS sequence"/>
</dbReference>
<feature type="binding site" evidence="7 8">
    <location>
        <position position="61"/>
    </location>
    <ligand>
        <name>S-adenosyl-L-methionine</name>
        <dbReference type="ChEBI" id="CHEBI:59789"/>
    </ligand>
</feature>